<evidence type="ECO:0000256" key="3">
    <source>
        <dbReference type="ARBA" id="ARBA00022801"/>
    </source>
</evidence>
<dbReference type="Gene3D" id="3.40.50.200">
    <property type="entry name" value="Peptidase S8/S53 domain"/>
    <property type="match status" value="1"/>
</dbReference>
<dbReference type="PROSITE" id="PS00138">
    <property type="entry name" value="SUBTILASE_SER"/>
    <property type="match status" value="1"/>
</dbReference>
<feature type="active site" description="Charge relay system" evidence="5">
    <location>
        <position position="549"/>
    </location>
</feature>
<dbReference type="Proteomes" id="UP000654345">
    <property type="component" value="Unassembled WGS sequence"/>
</dbReference>
<keyword evidence="9" id="KW-1185">Reference proteome</keyword>
<comment type="similarity">
    <text evidence="1 5">Belongs to the peptidase S8 family.</text>
</comment>
<dbReference type="InterPro" id="IPR000209">
    <property type="entry name" value="Peptidase_S8/S53_dom"/>
</dbReference>
<evidence type="ECO:0000259" key="7">
    <source>
        <dbReference type="Pfam" id="PF00082"/>
    </source>
</evidence>
<feature type="active site" description="Charge relay system" evidence="5">
    <location>
        <position position="313"/>
    </location>
</feature>
<feature type="region of interest" description="Disordered" evidence="6">
    <location>
        <begin position="614"/>
        <end position="633"/>
    </location>
</feature>
<name>A0ABQ3UN78_9CHLR</name>
<dbReference type="SUPFAM" id="SSF52743">
    <property type="entry name" value="Subtilisin-like"/>
    <property type="match status" value="1"/>
</dbReference>
<evidence type="ECO:0000256" key="4">
    <source>
        <dbReference type="ARBA" id="ARBA00022825"/>
    </source>
</evidence>
<evidence type="ECO:0000256" key="2">
    <source>
        <dbReference type="ARBA" id="ARBA00022670"/>
    </source>
</evidence>
<evidence type="ECO:0000313" key="8">
    <source>
        <dbReference type="EMBL" id="GHO54135.1"/>
    </source>
</evidence>
<sequence length="633" mass="68741">MSTSSMNMREPWWSAAKMLWVEKHVTLTFHIEDGRQLDDKSASGSLGIEDLNLFLQRRGFQLSPYLSDVAPDNGQEASEAQQNQATTIALNEWLSHSSCHCRFKTPDGSGITVVGFFTVDDIKAEYPMQDMLAAGYDQSYARQVVNLINHNLEELRQNLGLPLVAAAPNWVGGAAPVDCIIHGGPALPPLPLPASDSDGQHTGAWDTTLPDLKDSPIATKNGKGVTVFVLDTMPELPNDADATTNVIIEAAQRAGGNNKLLQTVAEQMNREQSPFIKFSYQPLCFLLQENAENQMVVGRDLNGKQYAFGMPDHGLFVTGIVRELAPEADIEYIRVLNDFGAGDCYTLINTLEWIHGRISRIDPRTGQQGDLFNKPVVINLSLVMTPSDENLFTYWHASSGNAYGQNTLSMAYDLATLRAPLQRAIQRLSECGAVIVAAAGNDSNTPELAGRIGPRYPAAFPEVLAVGAVDRDGEAARYSNYPKLPAQRNGITTYGGGIPTQRDIKRDEVDALIGLYSSQSYPAFEGKNPPTPEYPAPNTNGWAYWSGTSFATPIVSAVAARVLEHIQPMNLPARHVAAEVMWALTTPEGQQETLGSSLSVQPELGVSLLRAEQVHPGQVSPSEPIPVGAVTHN</sequence>
<evidence type="ECO:0000256" key="1">
    <source>
        <dbReference type="ARBA" id="ARBA00011073"/>
    </source>
</evidence>
<feature type="domain" description="Peptidase S8/S53" evidence="7">
    <location>
        <begin position="321"/>
        <end position="582"/>
    </location>
</feature>
<keyword evidence="2 5" id="KW-0645">Protease</keyword>
<dbReference type="Pfam" id="PF00082">
    <property type="entry name" value="Peptidase_S8"/>
    <property type="match status" value="1"/>
</dbReference>
<dbReference type="PROSITE" id="PS51892">
    <property type="entry name" value="SUBTILASE"/>
    <property type="match status" value="1"/>
</dbReference>
<keyword evidence="3 5" id="KW-0378">Hydrolase</keyword>
<dbReference type="RefSeq" id="WP_201370883.1">
    <property type="nucleotide sequence ID" value="NZ_BNJG01000001.1"/>
</dbReference>
<feature type="active site" description="Charge relay system" evidence="5">
    <location>
        <position position="231"/>
    </location>
</feature>
<evidence type="ECO:0000256" key="6">
    <source>
        <dbReference type="SAM" id="MobiDB-lite"/>
    </source>
</evidence>
<reference evidence="8 9" key="1">
    <citation type="journal article" date="2021" name="Int. J. Syst. Evol. Microbiol.">
        <title>Reticulibacter mediterranei gen. nov., sp. nov., within the new family Reticulibacteraceae fam. nov., and Ktedonospora formicarum gen. nov., sp. nov., Ktedonobacter robiniae sp. nov., Dictyobacter formicarum sp. nov. and Dictyobacter arantiisoli sp. nov., belonging to the class Ktedonobacteria.</title>
        <authorList>
            <person name="Yabe S."/>
            <person name="Zheng Y."/>
            <person name="Wang C.M."/>
            <person name="Sakai Y."/>
            <person name="Abe K."/>
            <person name="Yokota A."/>
            <person name="Donadio S."/>
            <person name="Cavaletti L."/>
            <person name="Monciardini P."/>
        </authorList>
    </citation>
    <scope>NUCLEOTIDE SEQUENCE [LARGE SCALE GENOMIC DNA]</scope>
    <source>
        <strain evidence="8 9">SOSP1-30</strain>
    </source>
</reference>
<accession>A0ABQ3UN78</accession>
<dbReference type="EMBL" id="BNJG01000001">
    <property type="protein sequence ID" value="GHO54135.1"/>
    <property type="molecule type" value="Genomic_DNA"/>
</dbReference>
<gene>
    <name evidence="8" type="ORF">KSB_26100</name>
</gene>
<dbReference type="PANTHER" id="PTHR43806">
    <property type="entry name" value="PEPTIDASE S8"/>
    <property type="match status" value="1"/>
</dbReference>
<evidence type="ECO:0000256" key="5">
    <source>
        <dbReference type="PROSITE-ProRule" id="PRU01240"/>
    </source>
</evidence>
<dbReference type="InterPro" id="IPR050131">
    <property type="entry name" value="Peptidase_S8_subtilisin-like"/>
</dbReference>
<dbReference type="InterPro" id="IPR018247">
    <property type="entry name" value="EF_Hand_1_Ca_BS"/>
</dbReference>
<dbReference type="InterPro" id="IPR023828">
    <property type="entry name" value="Peptidase_S8_Ser-AS"/>
</dbReference>
<proteinExistence type="inferred from homology"/>
<evidence type="ECO:0000313" key="9">
    <source>
        <dbReference type="Proteomes" id="UP000654345"/>
    </source>
</evidence>
<comment type="caution">
    <text evidence="8">The sequence shown here is derived from an EMBL/GenBank/DDBJ whole genome shotgun (WGS) entry which is preliminary data.</text>
</comment>
<keyword evidence="4 5" id="KW-0720">Serine protease</keyword>
<dbReference type="PROSITE" id="PS00018">
    <property type="entry name" value="EF_HAND_1"/>
    <property type="match status" value="1"/>
</dbReference>
<dbReference type="PANTHER" id="PTHR43806:SF11">
    <property type="entry name" value="CEREVISIN-RELATED"/>
    <property type="match status" value="1"/>
</dbReference>
<dbReference type="InterPro" id="IPR036852">
    <property type="entry name" value="Peptidase_S8/S53_dom_sf"/>
</dbReference>
<organism evidence="8 9">
    <name type="scientific">Ktedonobacter robiniae</name>
    <dbReference type="NCBI Taxonomy" id="2778365"/>
    <lineage>
        <taxon>Bacteria</taxon>
        <taxon>Bacillati</taxon>
        <taxon>Chloroflexota</taxon>
        <taxon>Ktedonobacteria</taxon>
        <taxon>Ktedonobacterales</taxon>
        <taxon>Ktedonobacteraceae</taxon>
        <taxon>Ktedonobacter</taxon>
    </lineage>
</organism>
<protein>
    <recommendedName>
        <fullName evidence="7">Peptidase S8/S53 domain-containing protein</fullName>
    </recommendedName>
</protein>